<evidence type="ECO:0000313" key="2">
    <source>
        <dbReference type="EMBL" id="ALS98722.1"/>
    </source>
</evidence>
<organism evidence="2 3">
    <name type="scientific">Lacimicrobium alkaliphilum</name>
    <dbReference type="NCBI Taxonomy" id="1526571"/>
    <lineage>
        <taxon>Bacteria</taxon>
        <taxon>Pseudomonadati</taxon>
        <taxon>Pseudomonadota</taxon>
        <taxon>Gammaproteobacteria</taxon>
        <taxon>Alteromonadales</taxon>
        <taxon>Alteromonadaceae</taxon>
        <taxon>Lacimicrobium</taxon>
    </lineage>
</organism>
<gene>
    <name evidence="2" type="ORF">AT746_10860</name>
</gene>
<dbReference type="AlphaFoldDB" id="A0A0U3AL72"/>
<dbReference type="Proteomes" id="UP000068447">
    <property type="component" value="Chromosome"/>
</dbReference>
<evidence type="ECO:0000313" key="3">
    <source>
        <dbReference type="Proteomes" id="UP000068447"/>
    </source>
</evidence>
<dbReference type="EMBL" id="CP013650">
    <property type="protein sequence ID" value="ALS98722.1"/>
    <property type="molecule type" value="Genomic_DNA"/>
</dbReference>
<dbReference type="PANTHER" id="PTHR43283:SF7">
    <property type="entry name" value="BETA-LACTAMASE-RELATED DOMAIN-CONTAINING PROTEIN"/>
    <property type="match status" value="1"/>
</dbReference>
<dbReference type="KEGG" id="lal:AT746_10860"/>
<dbReference type="RefSeq" id="WP_062480215.1">
    <property type="nucleotide sequence ID" value="NZ_CP013650.1"/>
</dbReference>
<feature type="domain" description="Beta-lactamase-related" evidence="1">
    <location>
        <begin position="146"/>
        <end position="411"/>
    </location>
</feature>
<reference evidence="2 3" key="1">
    <citation type="submission" date="2015-12" db="EMBL/GenBank/DDBJ databases">
        <title>Complete genome of Lacimicrobium alkaliphilum KCTC 32984.</title>
        <authorList>
            <person name="Kim S.-G."/>
            <person name="Lee Y.-J."/>
        </authorList>
    </citation>
    <scope>NUCLEOTIDE SEQUENCE [LARGE SCALE GENOMIC DNA]</scope>
    <source>
        <strain evidence="2 3">YelD216</strain>
    </source>
</reference>
<sequence>MNTANNVLSTYLHFRGDGRVDELPVSGSFWSELAVGKHSELNQGAYVRVYFSTPWSTWEPDSMIRNFLSQFMIALILTGLAGCTSPHQTQRPESEAAAPSGYLYRTPPRTDDGWQTTSLANKGIDPALVTEMMEQIHAGSYTGISSVLLVRDGVLVLDEYFGESERDSLHSMRSASKSITSALIGIALDKGCIPTLDAPLLAYFPEYEGEIENWDDRKRDITLAHVLTMTSGIRGNEDAMYPTDDWIKFYFDQPLAATPGEKFSYATSGVVTLGNVITRACDLRIPAFTDRYLFGPLGIADYRWPITNSRGSQGLAMTGGGLNLRPRDMAKFGQLYLNGGVWEGRKLIPEAWIEESTRKHATSDLHGEDFGYLWRMIDRTVEGHTIRSFEAWGNGGQFVMVFPSLDLVAVFTGENYGLFPEMEQPFEMVERYILPALMRNARP</sequence>
<name>A0A0U3AL72_9ALTE</name>
<dbReference type="InterPro" id="IPR001466">
    <property type="entry name" value="Beta-lactam-related"/>
</dbReference>
<protein>
    <recommendedName>
        <fullName evidence="1">Beta-lactamase-related domain-containing protein</fullName>
    </recommendedName>
</protein>
<proteinExistence type="predicted"/>
<dbReference type="Gene3D" id="3.40.710.10">
    <property type="entry name" value="DD-peptidase/beta-lactamase superfamily"/>
    <property type="match status" value="1"/>
</dbReference>
<dbReference type="Pfam" id="PF00144">
    <property type="entry name" value="Beta-lactamase"/>
    <property type="match status" value="1"/>
</dbReference>
<keyword evidence="3" id="KW-1185">Reference proteome</keyword>
<dbReference type="InterPro" id="IPR012338">
    <property type="entry name" value="Beta-lactam/transpept-like"/>
</dbReference>
<dbReference type="STRING" id="1526571.AT746_10860"/>
<accession>A0A0U3AL72</accession>
<dbReference type="PANTHER" id="PTHR43283">
    <property type="entry name" value="BETA-LACTAMASE-RELATED"/>
    <property type="match status" value="1"/>
</dbReference>
<evidence type="ECO:0000259" key="1">
    <source>
        <dbReference type="Pfam" id="PF00144"/>
    </source>
</evidence>
<dbReference type="InterPro" id="IPR050789">
    <property type="entry name" value="Diverse_Enzym_Activities"/>
</dbReference>
<dbReference type="SUPFAM" id="SSF56601">
    <property type="entry name" value="beta-lactamase/transpeptidase-like"/>
    <property type="match status" value="1"/>
</dbReference>
<dbReference type="OrthoDB" id="9814204at2"/>